<evidence type="ECO:0000313" key="2">
    <source>
        <dbReference type="EMBL" id="MFD2416338.1"/>
    </source>
</evidence>
<comment type="caution">
    <text evidence="2">The sequence shown here is derived from an EMBL/GenBank/DDBJ whole genome shotgun (WGS) entry which is preliminary data.</text>
</comment>
<dbReference type="NCBIfam" id="NF004548">
    <property type="entry name" value="PRK05892.1"/>
    <property type="match status" value="1"/>
</dbReference>
<evidence type="ECO:0000313" key="3">
    <source>
        <dbReference type="Proteomes" id="UP001597417"/>
    </source>
</evidence>
<organism evidence="2 3">
    <name type="scientific">Amycolatopsis pigmentata</name>
    <dbReference type="NCBI Taxonomy" id="450801"/>
    <lineage>
        <taxon>Bacteria</taxon>
        <taxon>Bacillati</taxon>
        <taxon>Actinomycetota</taxon>
        <taxon>Actinomycetes</taxon>
        <taxon>Pseudonocardiales</taxon>
        <taxon>Pseudonocardiaceae</taxon>
        <taxon>Amycolatopsis</taxon>
    </lineage>
</organism>
<keyword evidence="2" id="KW-0251">Elongation factor</keyword>
<keyword evidence="2" id="KW-0648">Protein biosynthesis</keyword>
<dbReference type="Proteomes" id="UP001597417">
    <property type="component" value="Unassembled WGS sequence"/>
</dbReference>
<dbReference type="Gene3D" id="3.10.50.30">
    <property type="entry name" value="Transcription elongation factor, GreA/GreB, C-terminal domain"/>
    <property type="match status" value="1"/>
</dbReference>
<feature type="domain" description="Transcription elongation factor GreA/GreB C-terminal" evidence="1">
    <location>
        <begin position="83"/>
        <end position="150"/>
    </location>
</feature>
<dbReference type="InterPro" id="IPR001437">
    <property type="entry name" value="Tscrpt_elong_fac_GreA/B_C"/>
</dbReference>
<dbReference type="EMBL" id="JBHUKR010000006">
    <property type="protein sequence ID" value="MFD2416338.1"/>
    <property type="molecule type" value="Genomic_DNA"/>
</dbReference>
<dbReference type="RefSeq" id="WP_378263037.1">
    <property type="nucleotide sequence ID" value="NZ_JBHUKR010000006.1"/>
</dbReference>
<name>A0ABW5FNC7_9PSEU</name>
<sequence length="154" mass="16479">MTDARRTALDDAAREGIQQEIATLRDRREELAAEVRSRDPVGDQADSAFALRLGDELAAIDDRIASLSELLARGRVGEGVPDGTRVKLRFADGSEQTMVVVAVTEEIPAGQEDSMITANSPLGTALTGHKPGDTITYRAPVGEVEAHIITMDLP</sequence>
<dbReference type="SUPFAM" id="SSF54534">
    <property type="entry name" value="FKBP-like"/>
    <property type="match status" value="1"/>
</dbReference>
<dbReference type="InterPro" id="IPR023459">
    <property type="entry name" value="Tscrpt_elong_fac_GreA/B_fam"/>
</dbReference>
<gene>
    <name evidence="2" type="ORF">ACFSXZ_08345</name>
</gene>
<evidence type="ECO:0000259" key="1">
    <source>
        <dbReference type="Pfam" id="PF01272"/>
    </source>
</evidence>
<protein>
    <submittedName>
        <fullName evidence="2">GreA/GreB family elongation factor</fullName>
    </submittedName>
</protein>
<dbReference type="PIRSF" id="PIRSF006092">
    <property type="entry name" value="GreA_GreB"/>
    <property type="match status" value="1"/>
</dbReference>
<keyword evidence="3" id="KW-1185">Reference proteome</keyword>
<proteinExistence type="predicted"/>
<dbReference type="Pfam" id="PF01272">
    <property type="entry name" value="GreA_GreB"/>
    <property type="match status" value="1"/>
</dbReference>
<reference evidence="3" key="1">
    <citation type="journal article" date="2019" name="Int. J. Syst. Evol. Microbiol.">
        <title>The Global Catalogue of Microorganisms (GCM) 10K type strain sequencing project: providing services to taxonomists for standard genome sequencing and annotation.</title>
        <authorList>
            <consortium name="The Broad Institute Genomics Platform"/>
            <consortium name="The Broad Institute Genome Sequencing Center for Infectious Disease"/>
            <person name="Wu L."/>
            <person name="Ma J."/>
        </authorList>
    </citation>
    <scope>NUCLEOTIDE SEQUENCE [LARGE SCALE GENOMIC DNA]</scope>
    <source>
        <strain evidence="3">CGMCC 4.7645</strain>
    </source>
</reference>
<accession>A0ABW5FNC7</accession>
<dbReference type="GO" id="GO:0003746">
    <property type="term" value="F:translation elongation factor activity"/>
    <property type="evidence" value="ECO:0007669"/>
    <property type="project" value="UniProtKB-KW"/>
</dbReference>
<dbReference type="InterPro" id="IPR036953">
    <property type="entry name" value="GreA/GreB_C_sf"/>
</dbReference>